<feature type="compositionally biased region" description="Low complexity" evidence="1">
    <location>
        <begin position="150"/>
        <end position="159"/>
    </location>
</feature>
<feature type="compositionally biased region" description="Basic and acidic residues" evidence="1">
    <location>
        <begin position="218"/>
        <end position="228"/>
    </location>
</feature>
<dbReference type="RefSeq" id="WP_150950887.1">
    <property type="nucleotide sequence ID" value="NZ_VZRB01000016.1"/>
</dbReference>
<proteinExistence type="predicted"/>
<dbReference type="AlphaFoldDB" id="A0A6H9UXA0"/>
<dbReference type="EMBL" id="VZRB01000016">
    <property type="protein sequence ID" value="KAB1144115.1"/>
    <property type="molecule type" value="Genomic_DNA"/>
</dbReference>
<comment type="caution">
    <text evidence="2">The sequence shown here is derived from an EMBL/GenBank/DDBJ whole genome shotgun (WGS) entry which is preliminary data.</text>
</comment>
<name>A0A6H9UXA0_9ACTN</name>
<evidence type="ECO:0000256" key="1">
    <source>
        <dbReference type="SAM" id="MobiDB-lite"/>
    </source>
</evidence>
<dbReference type="Proteomes" id="UP000442707">
    <property type="component" value="Unassembled WGS sequence"/>
</dbReference>
<organism evidence="2 3">
    <name type="scientific">Streptomyces luteolifulvus</name>
    <dbReference type="NCBI Taxonomy" id="2615112"/>
    <lineage>
        <taxon>Bacteria</taxon>
        <taxon>Bacillati</taxon>
        <taxon>Actinomycetota</taxon>
        <taxon>Actinomycetes</taxon>
        <taxon>Kitasatosporales</taxon>
        <taxon>Streptomycetaceae</taxon>
        <taxon>Streptomyces</taxon>
    </lineage>
</organism>
<gene>
    <name evidence="2" type="ORF">F7R91_22395</name>
</gene>
<feature type="compositionally biased region" description="Low complexity" evidence="1">
    <location>
        <begin position="199"/>
        <end position="212"/>
    </location>
</feature>
<sequence>MSRLSRDPKRAPAGPAIAEAAPIDVRVTGAGGASVGGVPVVAAAGKEIQHAVLSHLHRVALAMGHAVLATVHDERTGYVVPLRVNPDGSSEFAADPVRVAPPGEQRDKPTHVMHPVPEPVREAEPQASVEPSPTFPLRALPDPADPTPPGTVAAPTGTFGPPPVMDGTPASQTHTWPAPYSAPALHQEWPPAPQPIPESAPARAAAGSASVLAPPPTPRHDPALDPDPKPTPARGFDAVAEAVLGDGTLSAAGEGAALLAEPVARINEAVKAGRIEAASELAERTVAEASGTLGPEHPEVLRLCELTAYIAYLADEPVRSFRLSLDLARIHRRERDAEAAYGNIQSAATAWRAVRNPVQGLDLGVDLIALWSELTAEEGPAADEIEKLESARSRMTRLAERARTVQDSPGS</sequence>
<feature type="region of interest" description="Disordered" evidence="1">
    <location>
        <begin position="91"/>
        <end position="174"/>
    </location>
</feature>
<evidence type="ECO:0000313" key="2">
    <source>
        <dbReference type="EMBL" id="KAB1144115.1"/>
    </source>
</evidence>
<reference evidence="2 3" key="1">
    <citation type="submission" date="2019-09" db="EMBL/GenBank/DDBJ databases">
        <title>Screening of Novel Bioactive Compounds from Soil-Associated.</title>
        <authorList>
            <person name="Zhao S."/>
        </authorList>
    </citation>
    <scope>NUCLEOTIDE SEQUENCE [LARGE SCALE GENOMIC DNA]</scope>
    <source>
        <strain evidence="2 3">HIT-DPA4</strain>
    </source>
</reference>
<keyword evidence="3" id="KW-1185">Reference proteome</keyword>
<accession>A0A6H9UXA0</accession>
<feature type="region of interest" description="Disordered" evidence="1">
    <location>
        <begin position="190"/>
        <end position="232"/>
    </location>
</feature>
<evidence type="ECO:0000313" key="3">
    <source>
        <dbReference type="Proteomes" id="UP000442707"/>
    </source>
</evidence>
<protein>
    <submittedName>
        <fullName evidence="2">Tetratricopeptide repeat protein</fullName>
    </submittedName>
</protein>